<evidence type="ECO:0000256" key="1">
    <source>
        <dbReference type="SAM" id="SignalP"/>
    </source>
</evidence>
<keyword evidence="3" id="KW-1185">Reference proteome</keyword>
<organism evidence="2 3">
    <name type="scientific">Cohnella faecalis</name>
    <dbReference type="NCBI Taxonomy" id="2315694"/>
    <lineage>
        <taxon>Bacteria</taxon>
        <taxon>Bacillati</taxon>
        <taxon>Bacillota</taxon>
        <taxon>Bacilli</taxon>
        <taxon>Bacillales</taxon>
        <taxon>Paenibacillaceae</taxon>
        <taxon>Cohnella</taxon>
    </lineage>
</organism>
<feature type="signal peptide" evidence="1">
    <location>
        <begin position="1"/>
        <end position="24"/>
    </location>
</feature>
<gene>
    <name evidence="2" type="ORF">D3H35_28885</name>
</gene>
<dbReference type="OrthoDB" id="2622694at2"/>
<accession>A0A398CKK6</accession>
<dbReference type="EMBL" id="QXJM01000056">
    <property type="protein sequence ID" value="RIE00427.1"/>
    <property type="molecule type" value="Genomic_DNA"/>
</dbReference>
<evidence type="ECO:0000313" key="3">
    <source>
        <dbReference type="Proteomes" id="UP000266340"/>
    </source>
</evidence>
<keyword evidence="1" id="KW-0732">Signal</keyword>
<name>A0A398CKK6_9BACL</name>
<protein>
    <submittedName>
        <fullName evidence="2">Uncharacterized protein</fullName>
    </submittedName>
</protein>
<dbReference type="RefSeq" id="WP_119152546.1">
    <property type="nucleotide sequence ID" value="NZ_JBHSOV010000044.1"/>
</dbReference>
<dbReference type="Proteomes" id="UP000266340">
    <property type="component" value="Unassembled WGS sequence"/>
</dbReference>
<sequence>MKKIKLTLFVALCVSLLPAVGVSAEKKSANEIERGLAEIINEELNYNGYSSLSTSDFNKSDADFDQLITEKKVDSKIKDRIKKLKNAEYVSLTFDEDGILTEAQSNKSGNVVERFKHENPNKNKVSNKNEVRISSLLTDTSPKPVGASSGAFHRIKTPESTSLSASFTGAVADGIVLPTVDINNSYLTGESSNLYIGIDSATNGYAEVGLVTAKSLSLAAGWYPGFHAKGTHTLNSGHNSNSGGGYYYDVNRPMTPGTDIGFFKVYYKYDEATLRVRYLLGATTVYDVSFTGVNSTGKSVKRLTTIAMNSSATDTTKFSNSWTSYASWKNFRFLTNNGSSTTYWETVTGIKSETWSHGGSIDYTKSGTTESYKIY</sequence>
<proteinExistence type="predicted"/>
<evidence type="ECO:0000313" key="2">
    <source>
        <dbReference type="EMBL" id="RIE00427.1"/>
    </source>
</evidence>
<reference evidence="2 3" key="1">
    <citation type="submission" date="2018-09" db="EMBL/GenBank/DDBJ databases">
        <title>Cohnella cavernae sp. nov., isolated from a karst cave.</title>
        <authorList>
            <person name="Zhu H."/>
        </authorList>
    </citation>
    <scope>NUCLEOTIDE SEQUENCE [LARGE SCALE GENOMIC DNA]</scope>
    <source>
        <strain evidence="2 3">K2E09-144</strain>
    </source>
</reference>
<dbReference type="AlphaFoldDB" id="A0A398CKK6"/>
<comment type="caution">
    <text evidence="2">The sequence shown here is derived from an EMBL/GenBank/DDBJ whole genome shotgun (WGS) entry which is preliminary data.</text>
</comment>
<feature type="chain" id="PRO_5017446500" evidence="1">
    <location>
        <begin position="25"/>
        <end position="375"/>
    </location>
</feature>